<comment type="caution">
    <text evidence="5">The sequence shown here is derived from an EMBL/GenBank/DDBJ whole genome shotgun (WGS) entry which is preliminary data.</text>
</comment>
<evidence type="ECO:0000256" key="2">
    <source>
        <dbReference type="SAM" id="Phobius"/>
    </source>
</evidence>
<evidence type="ECO:0000313" key="5">
    <source>
        <dbReference type="EMBL" id="KAB3531045.1"/>
    </source>
</evidence>
<keyword evidence="2" id="KW-0472">Membrane</keyword>
<evidence type="ECO:0000313" key="6">
    <source>
        <dbReference type="Proteomes" id="UP000432715"/>
    </source>
</evidence>
<name>A0A6I0EW52_9FIRM</name>
<keyword evidence="6" id="KW-1185">Reference proteome</keyword>
<dbReference type="GO" id="GO:0016787">
    <property type="term" value="F:hydrolase activity"/>
    <property type="evidence" value="ECO:0007669"/>
    <property type="project" value="UniProtKB-KW"/>
</dbReference>
<feature type="signal peptide" evidence="3">
    <location>
        <begin position="1"/>
        <end position="24"/>
    </location>
</feature>
<feature type="chain" id="PRO_5039217127" evidence="3">
    <location>
        <begin position="25"/>
        <end position="343"/>
    </location>
</feature>
<evidence type="ECO:0000259" key="4">
    <source>
        <dbReference type="Pfam" id="PF02275"/>
    </source>
</evidence>
<gene>
    <name evidence="5" type="ORF">F8154_13295</name>
</gene>
<keyword evidence="3" id="KW-0732">Signal</keyword>
<protein>
    <submittedName>
        <fullName evidence="5">Linear amide C-N hydrolase</fullName>
    </submittedName>
</protein>
<dbReference type="Gene3D" id="3.60.60.10">
    <property type="entry name" value="Penicillin V Acylase, Chain A"/>
    <property type="match status" value="1"/>
</dbReference>
<keyword evidence="2" id="KW-0812">Transmembrane</keyword>
<dbReference type="RefSeq" id="WP_151862106.1">
    <property type="nucleotide sequence ID" value="NZ_WBZC01000061.1"/>
</dbReference>
<reference evidence="5 6" key="1">
    <citation type="submission" date="2019-10" db="EMBL/GenBank/DDBJ databases">
        <title>Alkaliphilus serpentinus sp. nov. and Alkaliphilus pronyensis sp. nov., two novel anaerobic alkaliphilic species isolated from the serpentinized-hosted hydrothermal field of the Prony Bay (New Caledonia).</title>
        <authorList>
            <person name="Postec A."/>
        </authorList>
    </citation>
    <scope>NUCLEOTIDE SEQUENCE [LARGE SCALE GENOMIC DNA]</scope>
    <source>
        <strain evidence="5 6">LacV</strain>
    </source>
</reference>
<dbReference type="Pfam" id="PF02275">
    <property type="entry name" value="CBAH"/>
    <property type="match status" value="1"/>
</dbReference>
<proteinExistence type="predicted"/>
<dbReference type="SUPFAM" id="SSF56235">
    <property type="entry name" value="N-terminal nucleophile aminohydrolases (Ntn hydrolases)"/>
    <property type="match status" value="1"/>
</dbReference>
<accession>A0A6I0EW52</accession>
<keyword evidence="2" id="KW-1133">Transmembrane helix</keyword>
<dbReference type="Proteomes" id="UP000432715">
    <property type="component" value="Unassembled WGS sequence"/>
</dbReference>
<feature type="transmembrane region" description="Helical" evidence="2">
    <location>
        <begin position="315"/>
        <end position="335"/>
    </location>
</feature>
<organism evidence="5 6">
    <name type="scientific">Alkaliphilus pronyensis</name>
    <dbReference type="NCBI Taxonomy" id="1482732"/>
    <lineage>
        <taxon>Bacteria</taxon>
        <taxon>Bacillati</taxon>
        <taxon>Bacillota</taxon>
        <taxon>Clostridia</taxon>
        <taxon>Peptostreptococcales</taxon>
        <taxon>Natronincolaceae</taxon>
        <taxon>Alkaliphilus</taxon>
    </lineage>
</organism>
<dbReference type="OrthoDB" id="1884850at2"/>
<evidence type="ECO:0000256" key="1">
    <source>
        <dbReference type="ARBA" id="ARBA00022801"/>
    </source>
</evidence>
<dbReference type="InterPro" id="IPR029132">
    <property type="entry name" value="CBAH/NAAA_C"/>
</dbReference>
<evidence type="ECO:0000256" key="3">
    <source>
        <dbReference type="SAM" id="SignalP"/>
    </source>
</evidence>
<dbReference type="EMBL" id="WBZC01000061">
    <property type="protein sequence ID" value="KAB3531045.1"/>
    <property type="molecule type" value="Genomic_DNA"/>
</dbReference>
<keyword evidence="1 5" id="KW-0378">Hydrolase</keyword>
<dbReference type="PROSITE" id="PS51257">
    <property type="entry name" value="PROKAR_LIPOPROTEIN"/>
    <property type="match status" value="1"/>
</dbReference>
<dbReference type="AlphaFoldDB" id="A0A6I0EW52"/>
<dbReference type="InterPro" id="IPR029055">
    <property type="entry name" value="Ntn_hydrolases_N"/>
</dbReference>
<feature type="domain" description="Choloylglycine hydrolase/NAAA C-terminal" evidence="4">
    <location>
        <begin position="72"/>
        <end position="191"/>
    </location>
</feature>
<sequence>MKRFIVLLVVLVIILMSLSCISYACTSFAVYSENSIYGMNFDYPDTEIRLIIYKEEDVKALSMEFKQGDDYLPFAGMNNKGLFVATQLLYPKKPAETKLDEDEIYIGSLGALIGKYEKVEQIEKHIENKKLVNMPITIHKLFADKFGDSIIVEVGDNGNEIVKVNDDFAVMSNFSNYTFKDETYKNVSGVGADRYKIAYEYIKENFNDFNIETGWEVLKKTSQTSGSFNTQCSMIFDPQNQDIYIVVKRDFEKIWKVSLEKETIEPIKGFENSTEIKMSSNGILLSDLTSTSSNSESISAKTYSEVKSNDSAKTFYWILGIGFALIISIIIIGILKNKKSHLK</sequence>